<dbReference type="InterPro" id="IPR000456">
    <property type="entry name" value="Ribosomal_bL17"/>
</dbReference>
<dbReference type="InterPro" id="IPR047859">
    <property type="entry name" value="Ribosomal_bL17_CS"/>
</dbReference>
<dbReference type="PANTHER" id="PTHR14413:SF16">
    <property type="entry name" value="LARGE RIBOSOMAL SUBUNIT PROTEIN BL17M"/>
    <property type="match status" value="1"/>
</dbReference>
<dbReference type="GO" id="GO:0022625">
    <property type="term" value="C:cytosolic large ribosomal subunit"/>
    <property type="evidence" value="ECO:0007669"/>
    <property type="project" value="TreeGrafter"/>
</dbReference>
<comment type="caution">
    <text evidence="7">The sequence shown here is derived from an EMBL/GenBank/DDBJ whole genome shotgun (WGS) entry which is preliminary data.</text>
</comment>
<dbReference type="Pfam" id="PF01196">
    <property type="entry name" value="Ribosomal_L17"/>
    <property type="match status" value="1"/>
</dbReference>
<dbReference type="SUPFAM" id="SSF64263">
    <property type="entry name" value="Prokaryotic ribosomal protein L17"/>
    <property type="match status" value="1"/>
</dbReference>
<dbReference type="PROSITE" id="PS01167">
    <property type="entry name" value="RIBOSOMAL_L17"/>
    <property type="match status" value="1"/>
</dbReference>
<comment type="subunit">
    <text evidence="4">Part of the 50S ribosomal subunit. Contacts protein L32.</text>
</comment>
<evidence type="ECO:0000313" key="7">
    <source>
        <dbReference type="EMBL" id="OGC38627.1"/>
    </source>
</evidence>
<evidence type="ECO:0000256" key="6">
    <source>
        <dbReference type="SAM" id="MobiDB-lite"/>
    </source>
</evidence>
<dbReference type="GO" id="GO:0006412">
    <property type="term" value="P:translation"/>
    <property type="evidence" value="ECO:0007669"/>
    <property type="project" value="UniProtKB-UniRule"/>
</dbReference>
<feature type="region of interest" description="Disordered" evidence="6">
    <location>
        <begin position="129"/>
        <end position="151"/>
    </location>
</feature>
<evidence type="ECO:0000256" key="1">
    <source>
        <dbReference type="ARBA" id="ARBA00008777"/>
    </source>
</evidence>
<sequence length="151" mass="17400">MRHRIAKRTLNADSEHRRAVIKNLSTELINHEKIETTLAKAKFFRPYLEKLITKAKSTDKSNKLETFNTLKYLRTKINSEEAIKKLVNDLGPRFSNRKGGYTRIVRIGNRGGDNAMMARIELVELKTKKTEDKSKLKSKTAKAKGKQDEQK</sequence>
<dbReference type="AlphaFoldDB" id="A0A1F4U182"/>
<evidence type="ECO:0000256" key="4">
    <source>
        <dbReference type="HAMAP-Rule" id="MF_01368"/>
    </source>
</evidence>
<gene>
    <name evidence="4" type="primary">rplQ</name>
    <name evidence="7" type="ORF">A3K42_01095</name>
</gene>
<evidence type="ECO:0000313" key="8">
    <source>
        <dbReference type="Proteomes" id="UP000178270"/>
    </source>
</evidence>
<proteinExistence type="inferred from homology"/>
<dbReference type="Gene3D" id="3.90.1030.10">
    <property type="entry name" value="Ribosomal protein L17"/>
    <property type="match status" value="1"/>
</dbReference>
<organism evidence="7 8">
    <name type="scientific">candidate division WWE3 bacterium RBG_13_37_7</name>
    <dbReference type="NCBI Taxonomy" id="1802609"/>
    <lineage>
        <taxon>Bacteria</taxon>
        <taxon>Katanobacteria</taxon>
    </lineage>
</organism>
<evidence type="ECO:0000256" key="2">
    <source>
        <dbReference type="ARBA" id="ARBA00022980"/>
    </source>
</evidence>
<dbReference type="HAMAP" id="MF_01368">
    <property type="entry name" value="Ribosomal_bL17"/>
    <property type="match status" value="1"/>
</dbReference>
<dbReference type="InterPro" id="IPR036373">
    <property type="entry name" value="Ribosomal_bL17_sf"/>
</dbReference>
<name>A0A1F4U182_UNCKA</name>
<keyword evidence="2 4" id="KW-0689">Ribosomal protein</keyword>
<dbReference type="GO" id="GO:0003735">
    <property type="term" value="F:structural constituent of ribosome"/>
    <property type="evidence" value="ECO:0007669"/>
    <property type="project" value="InterPro"/>
</dbReference>
<comment type="similarity">
    <text evidence="1 4 5">Belongs to the bacterial ribosomal protein bL17 family.</text>
</comment>
<keyword evidence="3 4" id="KW-0687">Ribonucleoprotein</keyword>
<dbReference type="PANTHER" id="PTHR14413">
    <property type="entry name" value="RIBOSOMAL PROTEIN L17"/>
    <property type="match status" value="1"/>
</dbReference>
<dbReference type="Proteomes" id="UP000178270">
    <property type="component" value="Unassembled WGS sequence"/>
</dbReference>
<evidence type="ECO:0000256" key="5">
    <source>
        <dbReference type="RuleBase" id="RU000660"/>
    </source>
</evidence>
<dbReference type="EMBL" id="MEUS01000023">
    <property type="protein sequence ID" value="OGC38627.1"/>
    <property type="molecule type" value="Genomic_DNA"/>
</dbReference>
<reference evidence="7 8" key="1">
    <citation type="journal article" date="2016" name="Nat. Commun.">
        <title>Thousands of microbial genomes shed light on interconnected biogeochemical processes in an aquifer system.</title>
        <authorList>
            <person name="Anantharaman K."/>
            <person name="Brown C.T."/>
            <person name="Hug L.A."/>
            <person name="Sharon I."/>
            <person name="Castelle C.J."/>
            <person name="Probst A.J."/>
            <person name="Thomas B.C."/>
            <person name="Singh A."/>
            <person name="Wilkins M.J."/>
            <person name="Karaoz U."/>
            <person name="Brodie E.L."/>
            <person name="Williams K.H."/>
            <person name="Hubbard S.S."/>
            <person name="Banfield J.F."/>
        </authorList>
    </citation>
    <scope>NUCLEOTIDE SEQUENCE [LARGE SCALE GENOMIC DNA]</scope>
</reference>
<evidence type="ECO:0000256" key="3">
    <source>
        <dbReference type="ARBA" id="ARBA00023274"/>
    </source>
</evidence>
<protein>
    <recommendedName>
        <fullName evidence="4">Large ribosomal subunit protein bL17</fullName>
    </recommendedName>
</protein>
<dbReference type="NCBIfam" id="TIGR00059">
    <property type="entry name" value="L17"/>
    <property type="match status" value="1"/>
</dbReference>
<accession>A0A1F4U182</accession>